<evidence type="ECO:0000256" key="4">
    <source>
        <dbReference type="ARBA" id="ARBA00022692"/>
    </source>
</evidence>
<evidence type="ECO:0000256" key="1">
    <source>
        <dbReference type="ARBA" id="ARBA00004651"/>
    </source>
</evidence>
<keyword evidence="10" id="KW-1185">Reference proteome</keyword>
<dbReference type="RefSeq" id="WP_214375480.1">
    <property type="nucleotide sequence ID" value="NZ_JAFEJU010000001.1"/>
</dbReference>
<dbReference type="PANTHER" id="PTHR30450:SF14">
    <property type="entry name" value="TRANSPORTER, PERMEASE PROTEIN, PUTATIVE-RELATED"/>
    <property type="match status" value="1"/>
</dbReference>
<reference evidence="9 10" key="1">
    <citation type="journal article" date="2021" name="Environ. Microbiol.">
        <title>Genetic insights into the dark matter of the mammalian gut microbiota through targeted genome reconstruction.</title>
        <authorList>
            <person name="Lugli G.A."/>
            <person name="Alessandri G."/>
            <person name="Milani C."/>
            <person name="Viappiani A."/>
            <person name="Fontana F."/>
            <person name="Tarracchini C."/>
            <person name="Mancabelli L."/>
            <person name="Argentini C."/>
            <person name="Ruiz L."/>
            <person name="Margolles A."/>
            <person name="van Sinderen D."/>
            <person name="Turroni F."/>
            <person name="Ventura M."/>
        </authorList>
    </citation>
    <scope>NUCLEOTIDE SEQUENCE [LARGE SCALE GENOMIC DNA]</scope>
    <source>
        <strain evidence="9 10">LC6</strain>
    </source>
</reference>
<protein>
    <submittedName>
        <fullName evidence="9">ABC transporter permease</fullName>
    </submittedName>
</protein>
<dbReference type="EMBL" id="JAFEJU010000001">
    <property type="protein sequence ID" value="MBT1174230.1"/>
    <property type="molecule type" value="Genomic_DNA"/>
</dbReference>
<dbReference type="SUPFAM" id="SSF161098">
    <property type="entry name" value="MetI-like"/>
    <property type="match status" value="1"/>
</dbReference>
<organism evidence="9 10">
    <name type="scientific">Bifidobacterium colobi</name>
    <dbReference type="NCBI Taxonomy" id="2809026"/>
    <lineage>
        <taxon>Bacteria</taxon>
        <taxon>Bacillati</taxon>
        <taxon>Actinomycetota</taxon>
        <taxon>Actinomycetes</taxon>
        <taxon>Bifidobacteriales</taxon>
        <taxon>Bifidobacteriaceae</taxon>
        <taxon>Bifidobacterium</taxon>
    </lineage>
</organism>
<dbReference type="InterPro" id="IPR051322">
    <property type="entry name" value="AA_ABC_Transporter_Permease"/>
</dbReference>
<gene>
    <name evidence="9" type="ORF">JS530_01660</name>
</gene>
<dbReference type="Gene3D" id="1.10.3720.10">
    <property type="entry name" value="MetI-like"/>
    <property type="match status" value="1"/>
</dbReference>
<name>A0ABS5UTV0_9BIFI</name>
<sequence length="227" mass="23993">MTDFLDSTVTFSQYAQAFQDTVYMVGIALFLGSLIGIPVGVALAITRQGGLLENRVVYLVLNTLVNIIRSLPFIILMVAIMPFTRVVAGTSIGTNAALVPLTVYVAPYIGRLIESAILEVDPGIYEAAEAMGAGTFQTIRLFILPEAKGSIVLALTTACIGLIGATAMAGTIGGGGIGDLAISYGYQQFDTIVILITVVILIVVVQAVQSFGNWYARKSRHTATDAQ</sequence>
<feature type="transmembrane region" description="Helical" evidence="7">
    <location>
        <begin position="192"/>
        <end position="211"/>
    </location>
</feature>
<feature type="transmembrane region" description="Helical" evidence="7">
    <location>
        <begin position="86"/>
        <end position="106"/>
    </location>
</feature>
<evidence type="ECO:0000256" key="3">
    <source>
        <dbReference type="ARBA" id="ARBA00022475"/>
    </source>
</evidence>
<comment type="similarity">
    <text evidence="7">Belongs to the binding-protein-dependent transport system permease family.</text>
</comment>
<evidence type="ECO:0000313" key="10">
    <source>
        <dbReference type="Proteomes" id="UP000711736"/>
    </source>
</evidence>
<feature type="transmembrane region" description="Helical" evidence="7">
    <location>
        <begin position="150"/>
        <end position="172"/>
    </location>
</feature>
<comment type="caution">
    <text evidence="9">The sequence shown here is derived from an EMBL/GenBank/DDBJ whole genome shotgun (WGS) entry which is preliminary data.</text>
</comment>
<evidence type="ECO:0000259" key="8">
    <source>
        <dbReference type="PROSITE" id="PS50928"/>
    </source>
</evidence>
<evidence type="ECO:0000313" key="9">
    <source>
        <dbReference type="EMBL" id="MBT1174230.1"/>
    </source>
</evidence>
<feature type="domain" description="ABC transmembrane type-1" evidence="8">
    <location>
        <begin position="18"/>
        <end position="210"/>
    </location>
</feature>
<keyword evidence="5 7" id="KW-1133">Transmembrane helix</keyword>
<keyword evidence="2 7" id="KW-0813">Transport</keyword>
<dbReference type="InterPro" id="IPR035906">
    <property type="entry name" value="MetI-like_sf"/>
</dbReference>
<keyword evidence="6 7" id="KW-0472">Membrane</keyword>
<evidence type="ECO:0000256" key="6">
    <source>
        <dbReference type="ARBA" id="ARBA00023136"/>
    </source>
</evidence>
<dbReference type="InterPro" id="IPR000515">
    <property type="entry name" value="MetI-like"/>
</dbReference>
<dbReference type="PROSITE" id="PS50928">
    <property type="entry name" value="ABC_TM1"/>
    <property type="match status" value="1"/>
</dbReference>
<feature type="transmembrane region" description="Helical" evidence="7">
    <location>
        <begin position="57"/>
        <end position="80"/>
    </location>
</feature>
<dbReference type="PANTHER" id="PTHR30450">
    <property type="entry name" value="ABC TRANSPORTER PERMEASE"/>
    <property type="match status" value="1"/>
</dbReference>
<proteinExistence type="inferred from homology"/>
<evidence type="ECO:0000256" key="7">
    <source>
        <dbReference type="RuleBase" id="RU363032"/>
    </source>
</evidence>
<keyword evidence="4 7" id="KW-0812">Transmembrane</keyword>
<comment type="subcellular location">
    <subcellularLocation>
        <location evidence="1 7">Cell membrane</location>
        <topology evidence="1 7">Multi-pass membrane protein</topology>
    </subcellularLocation>
</comment>
<evidence type="ECO:0000256" key="2">
    <source>
        <dbReference type="ARBA" id="ARBA00022448"/>
    </source>
</evidence>
<feature type="transmembrane region" description="Helical" evidence="7">
    <location>
        <begin position="22"/>
        <end position="45"/>
    </location>
</feature>
<dbReference type="CDD" id="cd06261">
    <property type="entry name" value="TM_PBP2"/>
    <property type="match status" value="1"/>
</dbReference>
<accession>A0ABS5UTV0</accession>
<dbReference type="Proteomes" id="UP000711736">
    <property type="component" value="Unassembled WGS sequence"/>
</dbReference>
<dbReference type="Pfam" id="PF00528">
    <property type="entry name" value="BPD_transp_1"/>
    <property type="match status" value="1"/>
</dbReference>
<keyword evidence="3" id="KW-1003">Cell membrane</keyword>
<evidence type="ECO:0000256" key="5">
    <source>
        <dbReference type="ARBA" id="ARBA00022989"/>
    </source>
</evidence>